<evidence type="ECO:0000313" key="2">
    <source>
        <dbReference type="Proteomes" id="UP000316621"/>
    </source>
</evidence>
<keyword evidence="2" id="KW-1185">Reference proteome</keyword>
<protein>
    <submittedName>
        <fullName evidence="1">Uncharacterized protein</fullName>
    </submittedName>
</protein>
<dbReference type="Gramene" id="RZC77045">
    <property type="protein sequence ID" value="RZC77045"/>
    <property type="gene ID" value="C5167_001222"/>
</dbReference>
<dbReference type="EMBL" id="CM010723">
    <property type="protein sequence ID" value="RZC77045.1"/>
    <property type="molecule type" value="Genomic_DNA"/>
</dbReference>
<name>A0A4Y7KYP4_PAPSO</name>
<evidence type="ECO:0000313" key="1">
    <source>
        <dbReference type="EMBL" id="RZC77045.1"/>
    </source>
</evidence>
<gene>
    <name evidence="1" type="ORF">C5167_001222</name>
</gene>
<dbReference type="AlphaFoldDB" id="A0A4Y7KYP4"/>
<reference evidence="1 2" key="1">
    <citation type="journal article" date="2018" name="Science">
        <title>The opium poppy genome and morphinan production.</title>
        <authorList>
            <person name="Guo L."/>
            <person name="Winzer T."/>
            <person name="Yang X."/>
            <person name="Li Y."/>
            <person name="Ning Z."/>
            <person name="He Z."/>
            <person name="Teodor R."/>
            <person name="Lu Y."/>
            <person name="Bowser T.A."/>
            <person name="Graham I.A."/>
            <person name="Ye K."/>
        </authorList>
    </citation>
    <scope>NUCLEOTIDE SEQUENCE [LARGE SCALE GENOMIC DNA]</scope>
    <source>
        <strain evidence="2">cv. HN1</strain>
        <tissue evidence="1">Leaves</tissue>
    </source>
</reference>
<accession>A0A4Y7KYP4</accession>
<dbReference type="Proteomes" id="UP000316621">
    <property type="component" value="Chromosome 9"/>
</dbReference>
<sequence>MASAVGELCGLAEPMGLSQDHKTVKMLIKINVTGSLPRLVLVKAQYDEAWVSVNYNVMPRRICQKQQEDWKIRKWLMRGTKSKGKLVEPEIISYTLKDGHSKGNLVICEGGNKVDLEEAIKRLDEAKEYKLKAGNLLDFSVKLVEPERKKRKYKRKAPVVDVIGKKSKVDQKSMLHNDDSNIILANPQMISIHVQHHDDPFDIFNDYVNEFPASPCLNQGAGISDEMILSAHNNNQITEENSEELGASVHQMV</sequence>
<organism evidence="1 2">
    <name type="scientific">Papaver somniferum</name>
    <name type="common">Opium poppy</name>
    <dbReference type="NCBI Taxonomy" id="3469"/>
    <lineage>
        <taxon>Eukaryota</taxon>
        <taxon>Viridiplantae</taxon>
        <taxon>Streptophyta</taxon>
        <taxon>Embryophyta</taxon>
        <taxon>Tracheophyta</taxon>
        <taxon>Spermatophyta</taxon>
        <taxon>Magnoliopsida</taxon>
        <taxon>Ranunculales</taxon>
        <taxon>Papaveraceae</taxon>
        <taxon>Papaveroideae</taxon>
        <taxon>Papaver</taxon>
    </lineage>
</organism>
<proteinExistence type="predicted"/>